<comment type="caution">
    <text evidence="2">The sequence shown here is derived from an EMBL/GenBank/DDBJ whole genome shotgun (WGS) entry which is preliminary data.</text>
</comment>
<name>A0A4R4DX61_9BACT</name>
<evidence type="ECO:0008006" key="4">
    <source>
        <dbReference type="Google" id="ProtNLM"/>
    </source>
</evidence>
<dbReference type="RefSeq" id="WP_131853400.1">
    <property type="nucleotide sequence ID" value="NZ_SKFH01000034.1"/>
</dbReference>
<gene>
    <name evidence="2" type="ORF">E0486_15455</name>
</gene>
<keyword evidence="1" id="KW-0732">Signal</keyword>
<dbReference type="AlphaFoldDB" id="A0A4R4DX61"/>
<dbReference type="EMBL" id="SKFH01000034">
    <property type="protein sequence ID" value="TCZ67474.1"/>
    <property type="molecule type" value="Genomic_DNA"/>
</dbReference>
<dbReference type="OrthoDB" id="86940at2"/>
<feature type="chain" id="PRO_5020338506" description="VCBS repeat-containing protein" evidence="1">
    <location>
        <begin position="20"/>
        <end position="232"/>
    </location>
</feature>
<evidence type="ECO:0000313" key="2">
    <source>
        <dbReference type="EMBL" id="TCZ67474.1"/>
    </source>
</evidence>
<protein>
    <recommendedName>
        <fullName evidence="4">VCBS repeat-containing protein</fullName>
    </recommendedName>
</protein>
<proteinExistence type="predicted"/>
<evidence type="ECO:0000256" key="1">
    <source>
        <dbReference type="SAM" id="SignalP"/>
    </source>
</evidence>
<dbReference type="Proteomes" id="UP000295164">
    <property type="component" value="Unassembled WGS sequence"/>
</dbReference>
<evidence type="ECO:0000313" key="3">
    <source>
        <dbReference type="Proteomes" id="UP000295164"/>
    </source>
</evidence>
<feature type="signal peptide" evidence="1">
    <location>
        <begin position="1"/>
        <end position="19"/>
    </location>
</feature>
<keyword evidence="3" id="KW-1185">Reference proteome</keyword>
<reference evidence="2 3" key="1">
    <citation type="submission" date="2019-03" db="EMBL/GenBank/DDBJ databases">
        <authorList>
            <person name="Kim M.K.M."/>
        </authorList>
    </citation>
    <scope>NUCLEOTIDE SEQUENCE [LARGE SCALE GENOMIC DNA]</scope>
    <source>
        <strain evidence="2 3">17J68-15</strain>
    </source>
</reference>
<sequence length="232" mass="25815">MKSIVLLFVSLFLCGPLLAQKVPPLPAEGATLADFIPKGWHLLDSAMGEINRDGRKDAVLALEANRVSLHRYGPSAIDTFSAKARVLLVLLSNAKGKLAVHYASDKFIPYRLGTWEPLNGASIPRPGILTLSFAHQYPRDSEYGEHVDYTFRFEDGALVLIGADYEANVGRSWEYESYSYNFLTGKRSKVVGDEENNTSGKPTWRSFKKRRLLLATMKGPFTTEMADDQIAL</sequence>
<organism evidence="2 3">
    <name type="scientific">Flaviaesturariibacter aridisoli</name>
    <dbReference type="NCBI Taxonomy" id="2545761"/>
    <lineage>
        <taxon>Bacteria</taxon>
        <taxon>Pseudomonadati</taxon>
        <taxon>Bacteroidota</taxon>
        <taxon>Chitinophagia</taxon>
        <taxon>Chitinophagales</taxon>
        <taxon>Chitinophagaceae</taxon>
        <taxon>Flaviaestuariibacter</taxon>
    </lineage>
</organism>
<accession>A0A4R4DX61</accession>